<dbReference type="PANTHER" id="PTHR22589">
    <property type="entry name" value="CARNITINE O-ACYLTRANSFERASE"/>
    <property type="match status" value="1"/>
</dbReference>
<dbReference type="PROSITE" id="PS00440">
    <property type="entry name" value="ACYLTRANSF_C_2"/>
    <property type="match status" value="1"/>
</dbReference>
<dbReference type="Proteomes" id="UP000785171">
    <property type="component" value="Unassembled WGS sequence"/>
</dbReference>
<evidence type="ECO:0000313" key="12">
    <source>
        <dbReference type="Proteomes" id="UP000285883"/>
    </source>
</evidence>
<dbReference type="InterPro" id="IPR023213">
    <property type="entry name" value="CAT-like_dom_sf"/>
</dbReference>
<dbReference type="EMBL" id="MAYM02002340">
    <property type="protein sequence ID" value="RLM96138.1"/>
    <property type="molecule type" value="Genomic_DNA"/>
</dbReference>
<organism evidence="9 12">
    <name type="scientific">Phytophthora kernoviae</name>
    <dbReference type="NCBI Taxonomy" id="325452"/>
    <lineage>
        <taxon>Eukaryota</taxon>
        <taxon>Sar</taxon>
        <taxon>Stramenopiles</taxon>
        <taxon>Oomycota</taxon>
        <taxon>Peronosporomycetes</taxon>
        <taxon>Peronosporales</taxon>
        <taxon>Peronosporaceae</taxon>
        <taxon>Phytophthora</taxon>
    </lineage>
</organism>
<evidence type="ECO:0000313" key="10">
    <source>
        <dbReference type="EMBL" id="RLN74743.1"/>
    </source>
</evidence>
<keyword evidence="3 5" id="KW-0012">Acyltransferase</keyword>
<feature type="active site" description="Proton acceptor" evidence="4">
    <location>
        <position position="350"/>
    </location>
</feature>
<accession>A0A3R7FWS6</accession>
<evidence type="ECO:0000256" key="5">
    <source>
        <dbReference type="RuleBase" id="RU003801"/>
    </source>
</evidence>
<evidence type="ECO:0000256" key="4">
    <source>
        <dbReference type="PIRSR" id="PIRSR600542-1"/>
    </source>
</evidence>
<dbReference type="InterPro" id="IPR042231">
    <property type="entry name" value="Cho/carn_acyl_trans_2"/>
</dbReference>
<reference evidence="8" key="1">
    <citation type="journal article" date="2015" name="Genom Data">
        <title>Genome sequences of six Phytophthora species associated with forests in New Zealand.</title>
        <authorList>
            <person name="Studholme D.J."/>
            <person name="McDougal R.L."/>
            <person name="Sambles C."/>
            <person name="Hansen E."/>
            <person name="Hardy G."/>
            <person name="Grant M."/>
            <person name="Ganley R.J."/>
            <person name="Williams N.M."/>
        </authorList>
    </citation>
    <scope>NUCLEOTIDE SEQUENCE</scope>
    <source>
        <strain evidence="8">NZFS 2646</strain>
    </source>
</reference>
<dbReference type="PANTHER" id="PTHR22589:SF29">
    <property type="entry name" value="MITOCHONDRIAL CARNITINE O-ACETYLTRANSFERASE-RELATED"/>
    <property type="match status" value="1"/>
</dbReference>
<name>A0A3R7FWS6_9STRA</name>
<evidence type="ECO:0000256" key="6">
    <source>
        <dbReference type="SAM" id="MobiDB-lite"/>
    </source>
</evidence>
<evidence type="ECO:0000313" key="9">
    <source>
        <dbReference type="EMBL" id="RLM96138.1"/>
    </source>
</evidence>
<evidence type="ECO:0000313" key="8">
    <source>
        <dbReference type="EMBL" id="KAG2509960.1"/>
    </source>
</evidence>
<feature type="compositionally biased region" description="Low complexity" evidence="6">
    <location>
        <begin position="1"/>
        <end position="25"/>
    </location>
</feature>
<feature type="domain" description="Choline/carnitine acyltransferase" evidence="7">
    <location>
        <begin position="540"/>
        <end position="612"/>
    </location>
</feature>
<dbReference type="EMBL" id="JPWV03000499">
    <property type="protein sequence ID" value="KAG2509960.1"/>
    <property type="molecule type" value="Genomic_DNA"/>
</dbReference>
<dbReference type="Pfam" id="PF00755">
    <property type="entry name" value="Carn_acyltransf"/>
    <property type="match status" value="2"/>
</dbReference>
<dbReference type="FunFam" id="3.30.559.10:FF:000019">
    <property type="entry name" value="Carnitine acetyl transferase"/>
    <property type="match status" value="1"/>
</dbReference>
<dbReference type="SUPFAM" id="SSF52777">
    <property type="entry name" value="CoA-dependent acyltransferases"/>
    <property type="match status" value="2"/>
</dbReference>
<dbReference type="InterPro" id="IPR039551">
    <property type="entry name" value="Cho/carn_acyl_trans"/>
</dbReference>
<dbReference type="GO" id="GO:0005739">
    <property type="term" value="C:mitochondrion"/>
    <property type="evidence" value="ECO:0007669"/>
    <property type="project" value="TreeGrafter"/>
</dbReference>
<feature type="domain" description="Choline/carnitine acyltransferase" evidence="7">
    <location>
        <begin position="46"/>
        <end position="539"/>
    </location>
</feature>
<feature type="region of interest" description="Disordered" evidence="6">
    <location>
        <begin position="1"/>
        <end position="46"/>
    </location>
</feature>
<reference evidence="11 12" key="2">
    <citation type="submission" date="2018-07" db="EMBL/GenBank/DDBJ databases">
        <title>Genome sequencing of oomycete isolates from Chile give support for New Zealand origin for Phytophthora kernoviae and make available the first Nothophytophthora sp. genome.</title>
        <authorList>
            <person name="Studholme D.J."/>
            <person name="Sanfuentes E."/>
            <person name="Panda P."/>
            <person name="Hill R."/>
            <person name="Sambles C."/>
            <person name="Grant M."/>
            <person name="Williams N.M."/>
            <person name="Mcdougal R.L."/>
        </authorList>
    </citation>
    <scope>NUCLEOTIDE SEQUENCE [LARGE SCALE GENOMIC DNA]</scope>
    <source>
        <strain evidence="9">Chile2</strain>
        <strain evidence="10">Chile4</strain>
    </source>
</reference>
<dbReference type="InterPro" id="IPR000542">
    <property type="entry name" value="Carn_acyl_trans"/>
</dbReference>
<keyword evidence="2 5" id="KW-0808">Transferase</keyword>
<evidence type="ECO:0000313" key="11">
    <source>
        <dbReference type="Proteomes" id="UP000285624"/>
    </source>
</evidence>
<protein>
    <recommendedName>
        <fullName evidence="7">Choline/carnitine acyltransferase domain-containing protein</fullName>
    </recommendedName>
</protein>
<reference evidence="8" key="3">
    <citation type="submission" date="2020-06" db="EMBL/GenBank/DDBJ databases">
        <authorList>
            <person name="Studholme D.J."/>
        </authorList>
    </citation>
    <scope>NUCLEOTIDE SEQUENCE</scope>
    <source>
        <strain evidence="8">NZFS 2646</strain>
    </source>
</reference>
<sequence length="674" mass="75402">MTPNGSSSSGNGTAATTNPDAAAPPWRQPTDEESTTFRHQTKLPKLPIPDLKETCQRFVASVKALQTPEEQKQTEENIAQFLQSDGPRLQQQLLNYDKDKDSFIEDFWYEAYLNHRSSVVLNVNPFFVLEDDPTPSRNNQLSRAASLVLGALKFVNALRRGTLEPDMWRGNMALCMHQYKRLFGCARVPSAGADDVMVDELSKHIVVVCRNQFYWFDVIWKDGVTAITERELLANLKAIHEDALKANDVEAASNAVGVLTTERRAKWANLRTNLQAANKDTLAVIDRALFLVCLDNTTPPDAAAFAATALHGTYSITKDGVQTGTCMNRWYDKLQLIVCENGVAGCNFEHAFVDGHTVLRFVSDVFTDTIIRFAQTIRAGNYAFLEASYRAPQSSQPDAPDRPRVQPHKLEWTLDRELQEGIKFAEAQLTDLMLQNEVKVLEFTAFGKLFITQHNMSPDAFVQMAFVAAYYFQYGSAPCIYEPVLTKRFLHGRTEAARAMTTDALEFVETFFSEKTPLEKIRSLRKAISTHHEKMADSSKPTPALFADDAWRKLNHSVLSTSNCGNPSLRLFGFGPVVPDGFGIGYIIKDEGIQFCASSRHRQTERYLKNLESYLLRIQDLLMHEAEILFPHSTAAKNKAVQATFKGYGFFDDGGLPTEAKALASIRAVGKPLV</sequence>
<evidence type="ECO:0000256" key="1">
    <source>
        <dbReference type="ARBA" id="ARBA00005232"/>
    </source>
</evidence>
<dbReference type="STRING" id="325452.A0A3R7FWS6"/>
<comment type="similarity">
    <text evidence="1 5">Belongs to the carnitine/choline acetyltransferase family.</text>
</comment>
<dbReference type="Proteomes" id="UP000285624">
    <property type="component" value="Unassembled WGS sequence"/>
</dbReference>
<comment type="caution">
    <text evidence="9">The sequence shown here is derived from an EMBL/GenBank/DDBJ whole genome shotgun (WGS) entry which is preliminary data.</text>
</comment>
<dbReference type="Gene3D" id="3.30.559.10">
    <property type="entry name" value="Chloramphenicol acetyltransferase-like domain"/>
    <property type="match status" value="2"/>
</dbReference>
<evidence type="ECO:0000256" key="3">
    <source>
        <dbReference type="ARBA" id="ARBA00023315"/>
    </source>
</evidence>
<evidence type="ECO:0000256" key="2">
    <source>
        <dbReference type="ARBA" id="ARBA00022679"/>
    </source>
</evidence>
<proteinExistence type="inferred from homology"/>
<dbReference type="Proteomes" id="UP000285883">
    <property type="component" value="Unassembled WGS sequence"/>
</dbReference>
<dbReference type="EMBL" id="MBDN02000513">
    <property type="protein sequence ID" value="RLN74743.1"/>
    <property type="molecule type" value="Genomic_DNA"/>
</dbReference>
<evidence type="ECO:0000259" key="7">
    <source>
        <dbReference type="Pfam" id="PF00755"/>
    </source>
</evidence>
<keyword evidence="11" id="KW-1185">Reference proteome</keyword>
<dbReference type="FunFam" id="3.30.559.70:FF:000003">
    <property type="entry name" value="Carnitine acetyl transferase FacC"/>
    <property type="match status" value="1"/>
</dbReference>
<gene>
    <name evidence="9" type="ORF">BBI17_008768</name>
    <name evidence="10" type="ORF">BBO99_00008767</name>
    <name evidence="8" type="ORF">JM16_008406</name>
</gene>
<dbReference type="GO" id="GO:0009437">
    <property type="term" value="P:carnitine metabolic process"/>
    <property type="evidence" value="ECO:0007669"/>
    <property type="project" value="TreeGrafter"/>
</dbReference>
<dbReference type="Gene3D" id="3.30.559.70">
    <property type="entry name" value="Choline/Carnitine o-acyltransferase, domain 2"/>
    <property type="match status" value="1"/>
</dbReference>
<dbReference type="GO" id="GO:0004092">
    <property type="term" value="F:carnitine O-acetyltransferase activity"/>
    <property type="evidence" value="ECO:0007669"/>
    <property type="project" value="TreeGrafter"/>
</dbReference>
<dbReference type="AlphaFoldDB" id="A0A3R7FWS6"/>